<reference evidence="2" key="1">
    <citation type="journal article" date="2024" name="Proc. Natl. Acad. Sci. U.S.A.">
        <title>Extraordinary preservation of gene collinearity over three hundred million years revealed in homosporous lycophytes.</title>
        <authorList>
            <person name="Li C."/>
            <person name="Wickell D."/>
            <person name="Kuo L.Y."/>
            <person name="Chen X."/>
            <person name="Nie B."/>
            <person name="Liao X."/>
            <person name="Peng D."/>
            <person name="Ji J."/>
            <person name="Jenkins J."/>
            <person name="Williams M."/>
            <person name="Shu S."/>
            <person name="Plott C."/>
            <person name="Barry K."/>
            <person name="Rajasekar S."/>
            <person name="Grimwood J."/>
            <person name="Han X."/>
            <person name="Sun S."/>
            <person name="Hou Z."/>
            <person name="He W."/>
            <person name="Dai G."/>
            <person name="Sun C."/>
            <person name="Schmutz J."/>
            <person name="Leebens-Mack J.H."/>
            <person name="Li F.W."/>
            <person name="Wang L."/>
        </authorList>
    </citation>
    <scope>NUCLEOTIDE SEQUENCE [LARGE SCALE GENOMIC DNA]</scope>
    <source>
        <strain evidence="2">cv. PW_Plant_1</strain>
    </source>
</reference>
<sequence>MLHINFLLVIMFRLEEHFHMFICQQAQLYLNWLPKVGEELMHKNSSIMSRWKCKLHKVYMVITCHGTLLEINKIHVLWCPSSY</sequence>
<keyword evidence="2" id="KW-1185">Reference proteome</keyword>
<dbReference type="EMBL" id="CM055106">
    <property type="protein sequence ID" value="KAJ7528742.1"/>
    <property type="molecule type" value="Genomic_DNA"/>
</dbReference>
<accession>A0ACC2BGC1</accession>
<evidence type="ECO:0000313" key="1">
    <source>
        <dbReference type="EMBL" id="KAJ7528742.1"/>
    </source>
</evidence>
<dbReference type="Proteomes" id="UP001162992">
    <property type="component" value="Chromosome 15"/>
</dbReference>
<organism evidence="1 2">
    <name type="scientific">Diphasiastrum complanatum</name>
    <name type="common">Issler's clubmoss</name>
    <name type="synonym">Lycopodium complanatum</name>
    <dbReference type="NCBI Taxonomy" id="34168"/>
    <lineage>
        <taxon>Eukaryota</taxon>
        <taxon>Viridiplantae</taxon>
        <taxon>Streptophyta</taxon>
        <taxon>Embryophyta</taxon>
        <taxon>Tracheophyta</taxon>
        <taxon>Lycopodiopsida</taxon>
        <taxon>Lycopodiales</taxon>
        <taxon>Lycopodiaceae</taxon>
        <taxon>Lycopodioideae</taxon>
        <taxon>Diphasiastrum</taxon>
    </lineage>
</organism>
<comment type="caution">
    <text evidence="1">The sequence shown here is derived from an EMBL/GenBank/DDBJ whole genome shotgun (WGS) entry which is preliminary data.</text>
</comment>
<protein>
    <submittedName>
        <fullName evidence="1">Uncharacterized protein</fullName>
    </submittedName>
</protein>
<proteinExistence type="predicted"/>
<gene>
    <name evidence="1" type="ORF">O6H91_15G017000</name>
</gene>
<evidence type="ECO:0000313" key="2">
    <source>
        <dbReference type="Proteomes" id="UP001162992"/>
    </source>
</evidence>
<name>A0ACC2BGC1_DIPCM</name>